<keyword evidence="5" id="KW-0949">S-adenosyl-L-methionine</keyword>
<evidence type="ECO:0000313" key="7">
    <source>
        <dbReference type="EMBL" id="QOY85196.1"/>
    </source>
</evidence>
<dbReference type="SUPFAM" id="SSF53335">
    <property type="entry name" value="S-adenosyl-L-methionine-dependent methyltransferases"/>
    <property type="match status" value="1"/>
</dbReference>
<name>A0A7S7NKA3_PALFE</name>
<accession>A0A7S7NKA3</accession>
<dbReference type="Gene3D" id="3.40.50.150">
    <property type="entry name" value="Vaccinia Virus protein VP39"/>
    <property type="match status" value="1"/>
</dbReference>
<dbReference type="InterPro" id="IPR026024">
    <property type="entry name" value="Chemotaxis_MeTrfase_CheR"/>
</dbReference>
<keyword evidence="3 7" id="KW-0489">Methyltransferase</keyword>
<dbReference type="RefSeq" id="WP_194446866.1">
    <property type="nucleotide sequence ID" value="NZ_CP063849.1"/>
</dbReference>
<dbReference type="Proteomes" id="UP000593892">
    <property type="component" value="Chromosome"/>
</dbReference>
<dbReference type="InterPro" id="IPR000780">
    <property type="entry name" value="CheR_MeTrfase"/>
</dbReference>
<evidence type="ECO:0000259" key="6">
    <source>
        <dbReference type="PROSITE" id="PS50123"/>
    </source>
</evidence>
<proteinExistence type="predicted"/>
<evidence type="ECO:0000256" key="3">
    <source>
        <dbReference type="ARBA" id="ARBA00022603"/>
    </source>
</evidence>
<dbReference type="InterPro" id="IPR050903">
    <property type="entry name" value="Bact_Chemotaxis_MeTrfase"/>
</dbReference>
<dbReference type="EMBL" id="CP063849">
    <property type="protein sequence ID" value="QOY85196.1"/>
    <property type="molecule type" value="Genomic_DNA"/>
</dbReference>
<reference evidence="7 8" key="1">
    <citation type="submission" date="2020-10" db="EMBL/GenBank/DDBJ databases">
        <title>Complete genome sequence of Paludibaculum fermentans P105T, a facultatively anaerobic acidobacterium capable of dissimilatory Fe(III) reduction.</title>
        <authorList>
            <person name="Dedysh S.N."/>
            <person name="Beletsky A.V."/>
            <person name="Kulichevskaya I.S."/>
            <person name="Mardanov A.V."/>
            <person name="Ravin N.V."/>
        </authorList>
    </citation>
    <scope>NUCLEOTIDE SEQUENCE [LARGE SCALE GENOMIC DNA]</scope>
    <source>
        <strain evidence="7 8">P105</strain>
    </source>
</reference>
<evidence type="ECO:0000256" key="4">
    <source>
        <dbReference type="ARBA" id="ARBA00022679"/>
    </source>
</evidence>
<evidence type="ECO:0000256" key="1">
    <source>
        <dbReference type="ARBA" id="ARBA00001541"/>
    </source>
</evidence>
<dbReference type="SMART" id="SM00138">
    <property type="entry name" value="MeTrc"/>
    <property type="match status" value="1"/>
</dbReference>
<dbReference type="Gene3D" id="1.10.155.10">
    <property type="entry name" value="Chemotaxis receptor methyltransferase CheR, N-terminal domain"/>
    <property type="match status" value="1"/>
</dbReference>
<dbReference type="InterPro" id="IPR036804">
    <property type="entry name" value="CheR_N_sf"/>
</dbReference>
<dbReference type="PANTHER" id="PTHR24422:SF26">
    <property type="entry name" value="CHEMOTAXIS PROTEIN METHYLTRANSFERASE"/>
    <property type="match status" value="1"/>
</dbReference>
<dbReference type="PIRSF" id="PIRSF000410">
    <property type="entry name" value="CheR"/>
    <property type="match status" value="1"/>
</dbReference>
<comment type="catalytic activity">
    <reaction evidence="1">
        <text>L-glutamyl-[protein] + S-adenosyl-L-methionine = [protein]-L-glutamate 5-O-methyl ester + S-adenosyl-L-homocysteine</text>
        <dbReference type="Rhea" id="RHEA:24452"/>
        <dbReference type="Rhea" id="RHEA-COMP:10208"/>
        <dbReference type="Rhea" id="RHEA-COMP:10311"/>
        <dbReference type="ChEBI" id="CHEBI:29973"/>
        <dbReference type="ChEBI" id="CHEBI:57856"/>
        <dbReference type="ChEBI" id="CHEBI:59789"/>
        <dbReference type="ChEBI" id="CHEBI:82795"/>
        <dbReference type="EC" id="2.1.1.80"/>
    </reaction>
</comment>
<dbReference type="InterPro" id="IPR029063">
    <property type="entry name" value="SAM-dependent_MTases_sf"/>
</dbReference>
<dbReference type="EC" id="2.1.1.80" evidence="2"/>
<dbReference type="GO" id="GO:0032259">
    <property type="term" value="P:methylation"/>
    <property type="evidence" value="ECO:0007669"/>
    <property type="project" value="UniProtKB-KW"/>
</dbReference>
<dbReference type="Pfam" id="PF03705">
    <property type="entry name" value="CheR_N"/>
    <property type="match status" value="1"/>
</dbReference>
<feature type="domain" description="CheR-type methyltransferase" evidence="6">
    <location>
        <begin position="12"/>
        <end position="292"/>
    </location>
</feature>
<dbReference type="PROSITE" id="PS50123">
    <property type="entry name" value="CHER"/>
    <property type="match status" value="1"/>
</dbReference>
<evidence type="ECO:0000256" key="2">
    <source>
        <dbReference type="ARBA" id="ARBA00012534"/>
    </source>
</evidence>
<dbReference type="SUPFAM" id="SSF47757">
    <property type="entry name" value="Chemotaxis receptor methyltransferase CheR, N-terminal domain"/>
    <property type="match status" value="1"/>
</dbReference>
<gene>
    <name evidence="7" type="ORF">IRI77_20385</name>
</gene>
<keyword evidence="4 7" id="KW-0808">Transferase</keyword>
<dbReference type="InterPro" id="IPR022641">
    <property type="entry name" value="CheR_N"/>
</dbReference>
<sequence length="299" mass="34248">MRRADIGVNGDVPDGLIELSREGFARFANYITCQLGIKMPESKMPLVQSRLMRRVRELKMRSLNEYEEYFFAASHGSEREHLINAMTTNKTDFFREAGHFEFLRNIAIPTLMRSSSRIDSRLKVWSAGCSSGEEPYTIAMVLAEYASVNTGFDFAVLGTDISTKVLRHAQSGIYAESLIEPVPKEMRGKYLLKSRNRAEERVRIIPGLRKKVSFHQLNFMEADYRIKDMFDVVFFRNVLIYFDLKTQEEVVNRICRNLNPGGYFFASHSESLSALDVPLRSIGTAIYQRREGALVQGKD</sequence>
<keyword evidence="8" id="KW-1185">Reference proteome</keyword>
<evidence type="ECO:0000256" key="5">
    <source>
        <dbReference type="ARBA" id="ARBA00022691"/>
    </source>
</evidence>
<dbReference type="KEGG" id="pfer:IRI77_20385"/>
<dbReference type="CDD" id="cd02440">
    <property type="entry name" value="AdoMet_MTases"/>
    <property type="match status" value="1"/>
</dbReference>
<protein>
    <recommendedName>
        <fullName evidence="2">protein-glutamate O-methyltransferase</fullName>
        <ecNumber evidence="2">2.1.1.80</ecNumber>
    </recommendedName>
</protein>
<evidence type="ECO:0000313" key="8">
    <source>
        <dbReference type="Proteomes" id="UP000593892"/>
    </source>
</evidence>
<dbReference type="AlphaFoldDB" id="A0A7S7NKA3"/>
<organism evidence="7 8">
    <name type="scientific">Paludibaculum fermentans</name>
    <dbReference type="NCBI Taxonomy" id="1473598"/>
    <lineage>
        <taxon>Bacteria</taxon>
        <taxon>Pseudomonadati</taxon>
        <taxon>Acidobacteriota</taxon>
        <taxon>Terriglobia</taxon>
        <taxon>Bryobacterales</taxon>
        <taxon>Bryobacteraceae</taxon>
        <taxon>Paludibaculum</taxon>
    </lineage>
</organism>
<dbReference type="Pfam" id="PF01739">
    <property type="entry name" value="CheR"/>
    <property type="match status" value="1"/>
</dbReference>
<dbReference type="PANTHER" id="PTHR24422">
    <property type="entry name" value="CHEMOTAXIS PROTEIN METHYLTRANSFERASE"/>
    <property type="match status" value="1"/>
</dbReference>
<dbReference type="GO" id="GO:0008983">
    <property type="term" value="F:protein-glutamate O-methyltransferase activity"/>
    <property type="evidence" value="ECO:0007669"/>
    <property type="project" value="UniProtKB-EC"/>
</dbReference>
<dbReference type="PRINTS" id="PR00996">
    <property type="entry name" value="CHERMTFRASE"/>
</dbReference>
<dbReference type="InterPro" id="IPR022642">
    <property type="entry name" value="CheR_C"/>
</dbReference>